<dbReference type="AlphaFoldDB" id="A0A9W8M2W6"/>
<evidence type="ECO:0000256" key="2">
    <source>
        <dbReference type="SAM" id="Phobius"/>
    </source>
</evidence>
<feature type="region of interest" description="Disordered" evidence="1">
    <location>
        <begin position="159"/>
        <end position="185"/>
    </location>
</feature>
<accession>A0A9W8M2W6</accession>
<dbReference type="EMBL" id="JANBUW010000005">
    <property type="protein sequence ID" value="KAJ2852165.1"/>
    <property type="molecule type" value="Genomic_DNA"/>
</dbReference>
<keyword evidence="4" id="KW-1185">Reference proteome</keyword>
<feature type="transmembrane region" description="Helical" evidence="2">
    <location>
        <begin position="323"/>
        <end position="342"/>
    </location>
</feature>
<organism evidence="3 4">
    <name type="scientific">Coemansia brasiliensis</name>
    <dbReference type="NCBI Taxonomy" id="2650707"/>
    <lineage>
        <taxon>Eukaryota</taxon>
        <taxon>Fungi</taxon>
        <taxon>Fungi incertae sedis</taxon>
        <taxon>Zoopagomycota</taxon>
        <taxon>Kickxellomycotina</taxon>
        <taxon>Kickxellomycetes</taxon>
        <taxon>Kickxellales</taxon>
        <taxon>Kickxellaceae</taxon>
        <taxon>Coemansia</taxon>
    </lineage>
</organism>
<dbReference type="Proteomes" id="UP001139887">
    <property type="component" value="Unassembled WGS sequence"/>
</dbReference>
<protein>
    <submittedName>
        <fullName evidence="3">Uncharacterized protein</fullName>
    </submittedName>
</protein>
<comment type="caution">
    <text evidence="3">The sequence shown here is derived from an EMBL/GenBank/DDBJ whole genome shotgun (WGS) entry which is preliminary data.</text>
</comment>
<evidence type="ECO:0000313" key="4">
    <source>
        <dbReference type="Proteomes" id="UP001139887"/>
    </source>
</evidence>
<evidence type="ECO:0000256" key="1">
    <source>
        <dbReference type="SAM" id="MobiDB-lite"/>
    </source>
</evidence>
<feature type="region of interest" description="Disordered" evidence="1">
    <location>
        <begin position="91"/>
        <end position="117"/>
    </location>
</feature>
<keyword evidence="2" id="KW-0472">Membrane</keyword>
<dbReference type="OrthoDB" id="5555057at2759"/>
<feature type="compositionally biased region" description="Low complexity" evidence="1">
    <location>
        <begin position="99"/>
        <end position="112"/>
    </location>
</feature>
<reference evidence="3" key="1">
    <citation type="submission" date="2022-07" db="EMBL/GenBank/DDBJ databases">
        <title>Phylogenomic reconstructions and comparative analyses of Kickxellomycotina fungi.</title>
        <authorList>
            <person name="Reynolds N.K."/>
            <person name="Stajich J.E."/>
            <person name="Barry K."/>
            <person name="Grigoriev I.V."/>
            <person name="Crous P."/>
            <person name="Smith M.E."/>
        </authorList>
    </citation>
    <scope>NUCLEOTIDE SEQUENCE</scope>
    <source>
        <strain evidence="3">NRRL 1566</strain>
    </source>
</reference>
<keyword evidence="2" id="KW-0812">Transmembrane</keyword>
<proteinExistence type="predicted"/>
<feature type="transmembrane region" description="Helical" evidence="2">
    <location>
        <begin position="349"/>
        <end position="367"/>
    </location>
</feature>
<keyword evidence="2" id="KW-1133">Transmembrane helix</keyword>
<sequence length="454" mass="49872">MALLLAFVTHVSRMINPLWLYIAFNPGVRAAGLLQYKKRVSHLALLRVFAAILQVPGWHPGFWGLVLSCDLALYIRSMVCLYTQNSRRPASRINRPLGTQETVSSKTTSESEAISEKVEQRTLMSLEGLSFGASETNLDQDDSLVNTAFSSATNNSWNQQPFSTAIRRNHQKYRPNTDSSDEETATVSGDILSDLNTLSFGTTIPPSSSQSQSNSLDEELASLFGGNHKRTQTSMLKRAKATGATLQAPRPFEPFVFKRNLDTGLESKMSAFSLDDGSYQGLFGSSAMDNRLFSAFQKLLSPGAAVGLCTVGSWALGMYVPLVGFWIIRLALLSLVITSFLYGRSIKSAYSCILALSLTVLPVYITFGDAYIGDASVTAAQPLYLGHASSSMLWHRWPRFKQMASEKLHLQSGYDSTMGVDWTINLGSNRPTSNLPIYIDIATEISSLIYIAFT</sequence>
<name>A0A9W8M2W6_9FUNG</name>
<gene>
    <name evidence="3" type="ORF">IWW36_000545</name>
</gene>
<evidence type="ECO:0000313" key="3">
    <source>
        <dbReference type="EMBL" id="KAJ2852165.1"/>
    </source>
</evidence>